<organism evidence="2">
    <name type="scientific">marine sediment metagenome</name>
    <dbReference type="NCBI Taxonomy" id="412755"/>
    <lineage>
        <taxon>unclassified sequences</taxon>
        <taxon>metagenomes</taxon>
        <taxon>ecological metagenomes</taxon>
    </lineage>
</organism>
<evidence type="ECO:0000256" key="1">
    <source>
        <dbReference type="ARBA" id="ARBA00006018"/>
    </source>
</evidence>
<reference evidence="2" key="1">
    <citation type="journal article" date="2014" name="Front. Microbiol.">
        <title>High frequency of phylogenetically diverse reductive dehalogenase-homologous genes in deep subseafloor sedimentary metagenomes.</title>
        <authorList>
            <person name="Kawai M."/>
            <person name="Futagami T."/>
            <person name="Toyoda A."/>
            <person name="Takaki Y."/>
            <person name="Nishi S."/>
            <person name="Hori S."/>
            <person name="Arai W."/>
            <person name="Tsubouchi T."/>
            <person name="Morono Y."/>
            <person name="Uchiyama I."/>
            <person name="Ito T."/>
            <person name="Fujiyama A."/>
            <person name="Inagaki F."/>
            <person name="Takami H."/>
        </authorList>
    </citation>
    <scope>NUCLEOTIDE SEQUENCE</scope>
    <source>
        <strain evidence="2">Expedition CK06-06</strain>
    </source>
</reference>
<dbReference type="PROSITE" id="PS01097">
    <property type="entry name" value="HUPF_HYPC"/>
    <property type="match status" value="1"/>
</dbReference>
<proteinExistence type="inferred from homology"/>
<dbReference type="GO" id="GO:0051604">
    <property type="term" value="P:protein maturation"/>
    <property type="evidence" value="ECO:0007669"/>
    <property type="project" value="TreeGrafter"/>
</dbReference>
<comment type="caution">
    <text evidence="2">The sequence shown here is derived from an EMBL/GenBank/DDBJ whole genome shotgun (WGS) entry which is preliminary data.</text>
</comment>
<dbReference type="InterPro" id="IPR001109">
    <property type="entry name" value="Hydrogenase_HupF/HypC"/>
</dbReference>
<dbReference type="EMBL" id="BARS01033532">
    <property type="protein sequence ID" value="GAG26678.1"/>
    <property type="molecule type" value="Genomic_DNA"/>
</dbReference>
<gene>
    <name evidence="2" type="ORF">S01H1_51912</name>
</gene>
<dbReference type="PRINTS" id="PR00445">
    <property type="entry name" value="HUPFHYPC"/>
</dbReference>
<dbReference type="Gene3D" id="2.30.30.140">
    <property type="match status" value="1"/>
</dbReference>
<dbReference type="PANTHER" id="PTHR35177">
    <property type="entry name" value="HYDROGENASE MATURATION FACTOR HYBG"/>
    <property type="match status" value="1"/>
</dbReference>
<evidence type="ECO:0008006" key="3">
    <source>
        <dbReference type="Google" id="ProtNLM"/>
    </source>
</evidence>
<protein>
    <recommendedName>
        <fullName evidence="3">Hydrogenase assembly chaperone HypC/HupF</fullName>
    </recommendedName>
</protein>
<accession>X0WQ78</accession>
<dbReference type="NCBIfam" id="TIGR00074">
    <property type="entry name" value="hypC_hupF"/>
    <property type="match status" value="1"/>
</dbReference>
<dbReference type="InterPro" id="IPR019812">
    <property type="entry name" value="Hydgase_assmbl_chp_CS"/>
</dbReference>
<sequence length="74" mass="7721">MCLAIPARIEAIQGERASVCLSGARGDVVISLTPEAKVGDYVLVHAGYAITLLDPADAHETFAILREMGGQGNP</sequence>
<dbReference type="Pfam" id="PF01455">
    <property type="entry name" value="HupF_HypC"/>
    <property type="match status" value="1"/>
</dbReference>
<dbReference type="PANTHER" id="PTHR35177:SF2">
    <property type="entry name" value="HYDROGENASE MATURATION FACTOR HYBG"/>
    <property type="match status" value="1"/>
</dbReference>
<name>X0WQ78_9ZZZZ</name>
<dbReference type="GO" id="GO:1902670">
    <property type="term" value="F:carbon dioxide binding"/>
    <property type="evidence" value="ECO:0007669"/>
    <property type="project" value="TreeGrafter"/>
</dbReference>
<comment type="similarity">
    <text evidence="1">Belongs to the HupF/HypC family.</text>
</comment>
<dbReference type="AlphaFoldDB" id="X0WQ78"/>
<dbReference type="GO" id="GO:0005506">
    <property type="term" value="F:iron ion binding"/>
    <property type="evidence" value="ECO:0007669"/>
    <property type="project" value="TreeGrafter"/>
</dbReference>
<evidence type="ECO:0000313" key="2">
    <source>
        <dbReference type="EMBL" id="GAG26678.1"/>
    </source>
</evidence>
<dbReference type="SUPFAM" id="SSF159127">
    <property type="entry name" value="HupF/HypC-like"/>
    <property type="match status" value="1"/>
</dbReference>